<protein>
    <submittedName>
        <fullName evidence="2">Uncharacterized protein</fullName>
    </submittedName>
</protein>
<proteinExistence type="predicted"/>
<evidence type="ECO:0000313" key="2">
    <source>
        <dbReference type="EMBL" id="SVD33218.1"/>
    </source>
</evidence>
<accession>A0A382UHN8</accession>
<feature type="non-terminal residue" evidence="2">
    <location>
        <position position="35"/>
    </location>
</feature>
<organism evidence="2">
    <name type="scientific">marine metagenome</name>
    <dbReference type="NCBI Taxonomy" id="408172"/>
    <lineage>
        <taxon>unclassified sequences</taxon>
        <taxon>metagenomes</taxon>
        <taxon>ecological metagenomes</taxon>
    </lineage>
</organism>
<dbReference type="AlphaFoldDB" id="A0A382UHN8"/>
<dbReference type="EMBL" id="UINC01143981">
    <property type="protein sequence ID" value="SVD33218.1"/>
    <property type="molecule type" value="Genomic_DNA"/>
</dbReference>
<gene>
    <name evidence="2" type="ORF">METZ01_LOCUS386072</name>
</gene>
<sequence length="35" mass="3939">MAQDLEIFHPTPSTFARHPLPWDGDSKGMLGRDKS</sequence>
<evidence type="ECO:0000256" key="1">
    <source>
        <dbReference type="SAM" id="MobiDB-lite"/>
    </source>
</evidence>
<name>A0A382UHN8_9ZZZZ</name>
<feature type="compositionally biased region" description="Basic and acidic residues" evidence="1">
    <location>
        <begin position="24"/>
        <end position="35"/>
    </location>
</feature>
<feature type="region of interest" description="Disordered" evidence="1">
    <location>
        <begin position="1"/>
        <end position="35"/>
    </location>
</feature>
<reference evidence="2" key="1">
    <citation type="submission" date="2018-05" db="EMBL/GenBank/DDBJ databases">
        <authorList>
            <person name="Lanie J.A."/>
            <person name="Ng W.-L."/>
            <person name="Kazmierczak K.M."/>
            <person name="Andrzejewski T.M."/>
            <person name="Davidsen T.M."/>
            <person name="Wayne K.J."/>
            <person name="Tettelin H."/>
            <person name="Glass J.I."/>
            <person name="Rusch D."/>
            <person name="Podicherti R."/>
            <person name="Tsui H.-C.T."/>
            <person name="Winkler M.E."/>
        </authorList>
    </citation>
    <scope>NUCLEOTIDE SEQUENCE</scope>
</reference>